<keyword evidence="8" id="KW-1185">Reference proteome</keyword>
<dbReference type="InterPro" id="IPR036770">
    <property type="entry name" value="Ankyrin_rpt-contain_sf"/>
</dbReference>
<feature type="compositionally biased region" description="Polar residues" evidence="5">
    <location>
        <begin position="42"/>
        <end position="51"/>
    </location>
</feature>
<dbReference type="SMART" id="SM00064">
    <property type="entry name" value="FYVE"/>
    <property type="match status" value="1"/>
</dbReference>
<dbReference type="EMBL" id="CAKOGP040002103">
    <property type="protein sequence ID" value="CAJ1962298.1"/>
    <property type="molecule type" value="Genomic_DNA"/>
</dbReference>
<dbReference type="InterPro" id="IPR011011">
    <property type="entry name" value="Znf_FYVE_PHD"/>
</dbReference>
<dbReference type="SUPFAM" id="SSF57903">
    <property type="entry name" value="FYVE/PHD zinc finger"/>
    <property type="match status" value="1"/>
</dbReference>
<dbReference type="GO" id="GO:0008270">
    <property type="term" value="F:zinc ion binding"/>
    <property type="evidence" value="ECO:0007669"/>
    <property type="project" value="UniProtKB-KW"/>
</dbReference>
<reference evidence="7" key="1">
    <citation type="submission" date="2023-08" db="EMBL/GenBank/DDBJ databases">
        <authorList>
            <person name="Audoor S."/>
            <person name="Bilcke G."/>
        </authorList>
    </citation>
    <scope>NUCLEOTIDE SEQUENCE</scope>
</reference>
<name>A0AAD2G473_9STRA</name>
<organism evidence="7 8">
    <name type="scientific">Cylindrotheca closterium</name>
    <dbReference type="NCBI Taxonomy" id="2856"/>
    <lineage>
        <taxon>Eukaryota</taxon>
        <taxon>Sar</taxon>
        <taxon>Stramenopiles</taxon>
        <taxon>Ochrophyta</taxon>
        <taxon>Bacillariophyta</taxon>
        <taxon>Bacillariophyceae</taxon>
        <taxon>Bacillariophycidae</taxon>
        <taxon>Bacillariales</taxon>
        <taxon>Bacillariaceae</taxon>
        <taxon>Cylindrotheca</taxon>
    </lineage>
</organism>
<evidence type="ECO:0000256" key="4">
    <source>
        <dbReference type="PROSITE-ProRule" id="PRU00091"/>
    </source>
</evidence>
<dbReference type="Proteomes" id="UP001295423">
    <property type="component" value="Unassembled WGS sequence"/>
</dbReference>
<comment type="caution">
    <text evidence="7">The sequence shown here is derived from an EMBL/GenBank/DDBJ whole genome shotgun (WGS) entry which is preliminary data.</text>
</comment>
<evidence type="ECO:0000313" key="8">
    <source>
        <dbReference type="Proteomes" id="UP001295423"/>
    </source>
</evidence>
<sequence length="790" mass="87275">MDSDEEMKKAKMAAAEISFYLQSDFDDDTCTLASLQSDISKMSLKSAQQPRAQKPGAFWTTYHGEQEASSSHHNIPEETKEENDDYDTTPPRGSRLSAPQPADQDNFTSRRRQTITEARKTCQRVEQLLEAASDALEGTNQSNNAQAMPAGSAHSTASGPSTPPSTNLYQGFAAASAAASPAAVSPRKSSKDESISNKEAKSSSPVSPPRTMMLSKAPAPRIISTRTLMRAAAANSSIPSTRTLLSKEDQQQRRPAEAKVIETLAAPRQFNSFVSESSAGSSTIAAALPTVPVQRNVPVNRPIVPTTPGAFSIPGRNAPPTATVLHVEEIDPEVEENEEEDDDDEWNELDRILDVDEEEWNRLDKPNELKNQVVEANLVVAARLAADDEDSIHAQVRKSILEKTPRAAVVHVEHGGEAQKMEDPIREAMRRAELERYKPRGVKEKLFGDGKTAMLDIGTAPDDYIRKRVTMPFTVKQNETTGNWVCSVQTNQKAWEKCQRGDNSASANLDLMRSVKTFSASTEKAALEAGYAMAPPVMESFDENPICCLCKTKFAVFRRPHHCKNCGVVVCSSCACSWSSRRVPSTYNTAKKEKVIVCQACDWLGDNFQKAVMNGDLPRAQALHKTGNVNLRHPYGAWTKGGKEVFNPIHMSILGGNLDLVRWLIEEKCCPLRRRDKAKSLLCTSKGRSPIRLALTLENPEILRFLVSEQGMSLEAEDFRGDYKQLLVHLTTLLHTVPGPMLRPKEESSDRSISIDLDHLNASLPQFERAATTEERTIKKKEAEFRRGSF</sequence>
<dbReference type="AlphaFoldDB" id="A0AAD2G473"/>
<accession>A0AAD2G473</accession>
<dbReference type="InterPro" id="IPR000306">
    <property type="entry name" value="Znf_FYVE"/>
</dbReference>
<evidence type="ECO:0000259" key="6">
    <source>
        <dbReference type="PROSITE" id="PS50178"/>
    </source>
</evidence>
<feature type="region of interest" description="Disordered" evidence="5">
    <location>
        <begin position="133"/>
        <end position="219"/>
    </location>
</feature>
<feature type="compositionally biased region" description="Basic and acidic residues" evidence="5">
    <location>
        <begin position="189"/>
        <end position="201"/>
    </location>
</feature>
<feature type="compositionally biased region" description="Low complexity" evidence="5">
    <location>
        <begin position="149"/>
        <end position="166"/>
    </location>
</feature>
<feature type="compositionally biased region" description="Low complexity" evidence="5">
    <location>
        <begin position="173"/>
        <end position="187"/>
    </location>
</feature>
<evidence type="ECO:0000256" key="5">
    <source>
        <dbReference type="SAM" id="MobiDB-lite"/>
    </source>
</evidence>
<evidence type="ECO:0000256" key="2">
    <source>
        <dbReference type="ARBA" id="ARBA00022771"/>
    </source>
</evidence>
<dbReference type="InterPro" id="IPR017455">
    <property type="entry name" value="Znf_FYVE-rel"/>
</dbReference>
<keyword evidence="2 4" id="KW-0863">Zinc-finger</keyword>
<dbReference type="SUPFAM" id="SSF48403">
    <property type="entry name" value="Ankyrin repeat"/>
    <property type="match status" value="1"/>
</dbReference>
<dbReference type="Gene3D" id="3.30.40.10">
    <property type="entry name" value="Zinc/RING finger domain, C3HC4 (zinc finger)"/>
    <property type="match status" value="1"/>
</dbReference>
<keyword evidence="3" id="KW-0862">Zinc</keyword>
<evidence type="ECO:0000256" key="1">
    <source>
        <dbReference type="ARBA" id="ARBA00022723"/>
    </source>
</evidence>
<evidence type="ECO:0000256" key="3">
    <source>
        <dbReference type="ARBA" id="ARBA00022833"/>
    </source>
</evidence>
<proteinExistence type="predicted"/>
<feature type="region of interest" description="Disordered" evidence="5">
    <location>
        <begin position="42"/>
        <end position="119"/>
    </location>
</feature>
<dbReference type="Pfam" id="PF01363">
    <property type="entry name" value="FYVE"/>
    <property type="match status" value="1"/>
</dbReference>
<dbReference type="Gene3D" id="1.25.40.20">
    <property type="entry name" value="Ankyrin repeat-containing domain"/>
    <property type="match status" value="1"/>
</dbReference>
<protein>
    <recommendedName>
        <fullName evidence="6">FYVE-type domain-containing protein</fullName>
    </recommendedName>
</protein>
<evidence type="ECO:0000313" key="7">
    <source>
        <dbReference type="EMBL" id="CAJ1962298.1"/>
    </source>
</evidence>
<dbReference type="PROSITE" id="PS50178">
    <property type="entry name" value="ZF_FYVE"/>
    <property type="match status" value="1"/>
</dbReference>
<keyword evidence="1" id="KW-0479">Metal-binding</keyword>
<feature type="domain" description="FYVE-type" evidence="6">
    <location>
        <begin position="541"/>
        <end position="601"/>
    </location>
</feature>
<dbReference type="InterPro" id="IPR013083">
    <property type="entry name" value="Znf_RING/FYVE/PHD"/>
</dbReference>
<gene>
    <name evidence="7" type="ORF">CYCCA115_LOCUS19617</name>
</gene>